<evidence type="ECO:0000313" key="3">
    <source>
        <dbReference type="Proteomes" id="UP000308652"/>
    </source>
</evidence>
<organism evidence="2 3">
    <name type="scientific">Crucibulum laeve</name>
    <dbReference type="NCBI Taxonomy" id="68775"/>
    <lineage>
        <taxon>Eukaryota</taxon>
        <taxon>Fungi</taxon>
        <taxon>Dikarya</taxon>
        <taxon>Basidiomycota</taxon>
        <taxon>Agaricomycotina</taxon>
        <taxon>Agaricomycetes</taxon>
        <taxon>Agaricomycetidae</taxon>
        <taxon>Agaricales</taxon>
        <taxon>Agaricineae</taxon>
        <taxon>Nidulariaceae</taxon>
        <taxon>Crucibulum</taxon>
    </lineage>
</organism>
<feature type="region of interest" description="Disordered" evidence="1">
    <location>
        <begin position="43"/>
        <end position="68"/>
    </location>
</feature>
<keyword evidence="3" id="KW-1185">Reference proteome</keyword>
<proteinExistence type="predicted"/>
<dbReference type="AlphaFoldDB" id="A0A5C3LEB3"/>
<gene>
    <name evidence="2" type="ORF">BDQ12DRAFT_730056</name>
</gene>
<evidence type="ECO:0000256" key="1">
    <source>
        <dbReference type="SAM" id="MobiDB-lite"/>
    </source>
</evidence>
<accession>A0A5C3LEB3</accession>
<protein>
    <submittedName>
        <fullName evidence="2">Uncharacterized protein</fullName>
    </submittedName>
</protein>
<feature type="compositionally biased region" description="Polar residues" evidence="1">
    <location>
        <begin position="44"/>
        <end position="68"/>
    </location>
</feature>
<dbReference type="Proteomes" id="UP000308652">
    <property type="component" value="Unassembled WGS sequence"/>
</dbReference>
<dbReference type="EMBL" id="ML214080">
    <property type="protein sequence ID" value="TFK30995.1"/>
    <property type="molecule type" value="Genomic_DNA"/>
</dbReference>
<name>A0A5C3LEB3_9AGAR</name>
<reference evidence="2 3" key="1">
    <citation type="journal article" date="2019" name="Nat. Ecol. Evol.">
        <title>Megaphylogeny resolves global patterns of mushroom evolution.</title>
        <authorList>
            <person name="Varga T."/>
            <person name="Krizsan K."/>
            <person name="Foldi C."/>
            <person name="Dima B."/>
            <person name="Sanchez-Garcia M."/>
            <person name="Sanchez-Ramirez S."/>
            <person name="Szollosi G.J."/>
            <person name="Szarkandi J.G."/>
            <person name="Papp V."/>
            <person name="Albert L."/>
            <person name="Andreopoulos W."/>
            <person name="Angelini C."/>
            <person name="Antonin V."/>
            <person name="Barry K.W."/>
            <person name="Bougher N.L."/>
            <person name="Buchanan P."/>
            <person name="Buyck B."/>
            <person name="Bense V."/>
            <person name="Catcheside P."/>
            <person name="Chovatia M."/>
            <person name="Cooper J."/>
            <person name="Damon W."/>
            <person name="Desjardin D."/>
            <person name="Finy P."/>
            <person name="Geml J."/>
            <person name="Haridas S."/>
            <person name="Hughes K."/>
            <person name="Justo A."/>
            <person name="Karasinski D."/>
            <person name="Kautmanova I."/>
            <person name="Kiss B."/>
            <person name="Kocsube S."/>
            <person name="Kotiranta H."/>
            <person name="LaButti K.M."/>
            <person name="Lechner B.E."/>
            <person name="Liimatainen K."/>
            <person name="Lipzen A."/>
            <person name="Lukacs Z."/>
            <person name="Mihaltcheva S."/>
            <person name="Morgado L.N."/>
            <person name="Niskanen T."/>
            <person name="Noordeloos M.E."/>
            <person name="Ohm R.A."/>
            <person name="Ortiz-Santana B."/>
            <person name="Ovrebo C."/>
            <person name="Racz N."/>
            <person name="Riley R."/>
            <person name="Savchenko A."/>
            <person name="Shiryaev A."/>
            <person name="Soop K."/>
            <person name="Spirin V."/>
            <person name="Szebenyi C."/>
            <person name="Tomsovsky M."/>
            <person name="Tulloss R.E."/>
            <person name="Uehling J."/>
            <person name="Grigoriev I.V."/>
            <person name="Vagvolgyi C."/>
            <person name="Papp T."/>
            <person name="Martin F.M."/>
            <person name="Miettinen O."/>
            <person name="Hibbett D.S."/>
            <person name="Nagy L.G."/>
        </authorList>
    </citation>
    <scope>NUCLEOTIDE SEQUENCE [LARGE SCALE GENOMIC DNA]</scope>
    <source>
        <strain evidence="2 3">CBS 166.37</strain>
    </source>
</reference>
<dbReference type="OrthoDB" id="2269034at2759"/>
<sequence length="68" mass="7484">MSASSRWKNIYLQVTSPIFEKLSELSLDKLHNLEKLEICGESNDGGTSVNTSKRFSASSTTLGSVYRA</sequence>
<evidence type="ECO:0000313" key="2">
    <source>
        <dbReference type="EMBL" id="TFK30995.1"/>
    </source>
</evidence>